<dbReference type="InterPro" id="IPR003594">
    <property type="entry name" value="HATPase_dom"/>
</dbReference>
<dbReference type="Gene3D" id="3.30.565.10">
    <property type="entry name" value="Histidine kinase-like ATPase, C-terminal domain"/>
    <property type="match status" value="1"/>
</dbReference>
<proteinExistence type="predicted"/>
<dbReference type="PANTHER" id="PTHR35526">
    <property type="entry name" value="ANTI-SIGMA-F FACTOR RSBW-RELATED"/>
    <property type="match status" value="1"/>
</dbReference>
<dbReference type="EMBL" id="MZGW01000005">
    <property type="protein sequence ID" value="OPJ55466.1"/>
    <property type="molecule type" value="Genomic_DNA"/>
</dbReference>
<dbReference type="AlphaFoldDB" id="A0A1V4I668"/>
<dbReference type="Pfam" id="PF13581">
    <property type="entry name" value="HATPase_c_2"/>
    <property type="match status" value="1"/>
</dbReference>
<evidence type="ECO:0000313" key="4">
    <source>
        <dbReference type="Proteomes" id="UP000190140"/>
    </source>
</evidence>
<organism evidence="3 4">
    <name type="scientific">Alkalithermobacter paradoxus</name>
    <dbReference type="NCBI Taxonomy" id="29349"/>
    <lineage>
        <taxon>Bacteria</taxon>
        <taxon>Bacillati</taxon>
        <taxon>Bacillota</taxon>
        <taxon>Clostridia</taxon>
        <taxon>Peptostreptococcales</taxon>
        <taxon>Tepidibacteraceae</taxon>
        <taxon>Alkalithermobacter</taxon>
    </lineage>
</organism>
<sequence>MLMTTDEFKCNTLDSLTIISPSKGEYVGVIRLTVSGIANRMGFDIEQIEDIKVAVAEACTNVITHSRSNEFKVVFGIYEDKLEIQVKDNGKGYEVEKIKEPNLSDPKESGLGIFIIKSLMDEVEIISNVDSGTEVKMIKYLGVDI</sequence>
<keyword evidence="3" id="KW-0808">Transferase</keyword>
<accession>A0A1V4I668</accession>
<dbReference type="SUPFAM" id="SSF55874">
    <property type="entry name" value="ATPase domain of HSP90 chaperone/DNA topoisomerase II/histidine kinase"/>
    <property type="match status" value="1"/>
</dbReference>
<dbReference type="PANTHER" id="PTHR35526:SF3">
    <property type="entry name" value="ANTI-SIGMA-F FACTOR RSBW"/>
    <property type="match status" value="1"/>
</dbReference>
<dbReference type="InterPro" id="IPR036890">
    <property type="entry name" value="HATPase_C_sf"/>
</dbReference>
<dbReference type="GO" id="GO:0004674">
    <property type="term" value="F:protein serine/threonine kinase activity"/>
    <property type="evidence" value="ECO:0007669"/>
    <property type="project" value="UniProtKB-KW"/>
</dbReference>
<protein>
    <submittedName>
        <fullName evidence="3">Serine-protein kinase RsbW</fullName>
        <ecNumber evidence="3">2.7.11.1</ecNumber>
    </submittedName>
</protein>
<keyword evidence="3" id="KW-0418">Kinase</keyword>
<keyword evidence="4" id="KW-1185">Reference proteome</keyword>
<evidence type="ECO:0000256" key="1">
    <source>
        <dbReference type="ARBA" id="ARBA00022527"/>
    </source>
</evidence>
<dbReference type="CDD" id="cd16936">
    <property type="entry name" value="HATPase_RsbW-like"/>
    <property type="match status" value="1"/>
</dbReference>
<name>A0A1V4I668_9FIRM</name>
<dbReference type="EC" id="2.7.11.1" evidence="3"/>
<dbReference type="InterPro" id="IPR050267">
    <property type="entry name" value="Anti-sigma-factor_SerPK"/>
</dbReference>
<dbReference type="Proteomes" id="UP000190140">
    <property type="component" value="Unassembled WGS sequence"/>
</dbReference>
<dbReference type="STRING" id="29349.CLOTH_15290"/>
<comment type="caution">
    <text evidence="3">The sequence shown here is derived from an EMBL/GenBank/DDBJ whole genome shotgun (WGS) entry which is preliminary data.</text>
</comment>
<feature type="domain" description="Histidine kinase/HSP90-like ATPase" evidence="2">
    <location>
        <begin position="22"/>
        <end position="139"/>
    </location>
</feature>
<evidence type="ECO:0000313" key="3">
    <source>
        <dbReference type="EMBL" id="OPJ55466.1"/>
    </source>
</evidence>
<evidence type="ECO:0000259" key="2">
    <source>
        <dbReference type="Pfam" id="PF13581"/>
    </source>
</evidence>
<keyword evidence="1" id="KW-0723">Serine/threonine-protein kinase</keyword>
<reference evidence="3 4" key="1">
    <citation type="submission" date="2017-03" db="EMBL/GenBank/DDBJ databases">
        <title>Genome sequence of Clostridium thermoalcaliphilum DSM 7309.</title>
        <authorList>
            <person name="Poehlein A."/>
            <person name="Daniel R."/>
        </authorList>
    </citation>
    <scope>NUCLEOTIDE SEQUENCE [LARGE SCALE GENOMIC DNA]</scope>
    <source>
        <strain evidence="3 4">DSM 7309</strain>
    </source>
</reference>
<gene>
    <name evidence="3" type="primary">rsbW</name>
    <name evidence="3" type="ORF">CLOTH_15290</name>
</gene>